<keyword evidence="1" id="KW-0732">Signal</keyword>
<reference evidence="2 3" key="1">
    <citation type="submission" date="2023-06" db="EMBL/GenBank/DDBJ databases">
        <title>Parasedimentitalea psychrophila sp. nov., a psychrophilic bacterium isolated from deep-sea sediment.</title>
        <authorList>
            <person name="Li A."/>
        </authorList>
    </citation>
    <scope>NUCLEOTIDE SEQUENCE [LARGE SCALE GENOMIC DNA]</scope>
    <source>
        <strain evidence="2 3">QS115</strain>
    </source>
</reference>
<feature type="chain" id="PRO_5040957806" evidence="1">
    <location>
        <begin position="17"/>
        <end position="224"/>
    </location>
</feature>
<keyword evidence="3" id="KW-1185">Reference proteome</keyword>
<evidence type="ECO:0000313" key="2">
    <source>
        <dbReference type="EMBL" id="WIY26379.1"/>
    </source>
</evidence>
<evidence type="ECO:0000256" key="1">
    <source>
        <dbReference type="SAM" id="SignalP"/>
    </source>
</evidence>
<protein>
    <submittedName>
        <fullName evidence="2">Uncharacterized protein</fullName>
    </submittedName>
</protein>
<dbReference type="AlphaFoldDB" id="A0A9Y2L1M2"/>
<proteinExistence type="predicted"/>
<name>A0A9Y2L1M2_9RHOB</name>
<dbReference type="RefSeq" id="WP_270919326.1">
    <property type="nucleotide sequence ID" value="NZ_CP127247.1"/>
</dbReference>
<gene>
    <name evidence="2" type="ORF">QPJ95_05550</name>
</gene>
<dbReference type="Proteomes" id="UP001238334">
    <property type="component" value="Chromosome"/>
</dbReference>
<accession>A0A9Y2L1M2</accession>
<feature type="signal peptide" evidence="1">
    <location>
        <begin position="1"/>
        <end position="16"/>
    </location>
</feature>
<dbReference type="EMBL" id="CP127247">
    <property type="protein sequence ID" value="WIY26379.1"/>
    <property type="molecule type" value="Genomic_DNA"/>
</dbReference>
<dbReference type="KEGG" id="ppso:QPJ95_05550"/>
<evidence type="ECO:0000313" key="3">
    <source>
        <dbReference type="Proteomes" id="UP001238334"/>
    </source>
</evidence>
<organism evidence="2 3">
    <name type="scientific">Parasedimentitalea psychrophila</name>
    <dbReference type="NCBI Taxonomy" id="2997337"/>
    <lineage>
        <taxon>Bacteria</taxon>
        <taxon>Pseudomonadati</taxon>
        <taxon>Pseudomonadota</taxon>
        <taxon>Alphaproteobacteria</taxon>
        <taxon>Rhodobacterales</taxon>
        <taxon>Paracoccaceae</taxon>
        <taxon>Parasedimentitalea</taxon>
    </lineage>
</organism>
<sequence>MAGLLAIALSQTACTAAVIATGAADPFYSAVDAAAERRLQEEYRQKYPGVDINDDYALGRAMFEEAKRDNPAQMGHLTMPSRSVWEANNAKVNGGAAASVGQSSAPVAAASAPVVSSSRVAQDQAALKRAGTPWATVSKSWPYDALNLSSVAPYACGIKKMQFSVNGGATKTQGFSSCASGAAKADPPYWTFDQNSIETVSVTMTFANGSRQTRNFTRDEIFQR</sequence>